<dbReference type="InterPro" id="IPR016197">
    <property type="entry name" value="Chromo-like_dom_sf"/>
</dbReference>
<feature type="compositionally biased region" description="Low complexity" evidence="3">
    <location>
        <begin position="102"/>
        <end position="114"/>
    </location>
</feature>
<dbReference type="Gene3D" id="2.40.50.40">
    <property type="match status" value="2"/>
</dbReference>
<feature type="domain" description="Chromo" evidence="4">
    <location>
        <begin position="34"/>
        <end position="95"/>
    </location>
</feature>
<keyword evidence="6" id="KW-1185">Reference proteome</keyword>
<comment type="subcellular location">
    <subcellularLocation>
        <location evidence="1">Nucleus</location>
    </subcellularLocation>
</comment>
<dbReference type="STRING" id="230819.A0A5C3KD41"/>
<dbReference type="SUPFAM" id="SSF54160">
    <property type="entry name" value="Chromo domain-like"/>
    <property type="match status" value="2"/>
</dbReference>
<dbReference type="SMART" id="SM00298">
    <property type="entry name" value="CHROMO"/>
    <property type="match status" value="1"/>
</dbReference>
<accession>A0A5C3KD41</accession>
<reference evidence="5 6" key="1">
    <citation type="journal article" date="2019" name="Nat. Ecol. Evol.">
        <title>Megaphylogeny resolves global patterns of mushroom evolution.</title>
        <authorList>
            <person name="Varga T."/>
            <person name="Krizsan K."/>
            <person name="Foldi C."/>
            <person name="Dima B."/>
            <person name="Sanchez-Garcia M."/>
            <person name="Sanchez-Ramirez S."/>
            <person name="Szollosi G.J."/>
            <person name="Szarkandi J.G."/>
            <person name="Papp V."/>
            <person name="Albert L."/>
            <person name="Andreopoulos W."/>
            <person name="Angelini C."/>
            <person name="Antonin V."/>
            <person name="Barry K.W."/>
            <person name="Bougher N.L."/>
            <person name="Buchanan P."/>
            <person name="Buyck B."/>
            <person name="Bense V."/>
            <person name="Catcheside P."/>
            <person name="Chovatia M."/>
            <person name="Cooper J."/>
            <person name="Damon W."/>
            <person name="Desjardin D."/>
            <person name="Finy P."/>
            <person name="Geml J."/>
            <person name="Haridas S."/>
            <person name="Hughes K."/>
            <person name="Justo A."/>
            <person name="Karasinski D."/>
            <person name="Kautmanova I."/>
            <person name="Kiss B."/>
            <person name="Kocsube S."/>
            <person name="Kotiranta H."/>
            <person name="LaButti K.M."/>
            <person name="Lechner B.E."/>
            <person name="Liimatainen K."/>
            <person name="Lipzen A."/>
            <person name="Lukacs Z."/>
            <person name="Mihaltcheva S."/>
            <person name="Morgado L.N."/>
            <person name="Niskanen T."/>
            <person name="Noordeloos M.E."/>
            <person name="Ohm R.A."/>
            <person name="Ortiz-Santana B."/>
            <person name="Ovrebo C."/>
            <person name="Racz N."/>
            <person name="Riley R."/>
            <person name="Savchenko A."/>
            <person name="Shiryaev A."/>
            <person name="Soop K."/>
            <person name="Spirin V."/>
            <person name="Szebenyi C."/>
            <person name="Tomsovsky M."/>
            <person name="Tulloss R.E."/>
            <person name="Uehling J."/>
            <person name="Grigoriev I.V."/>
            <person name="Vagvolgyi C."/>
            <person name="Papp T."/>
            <person name="Martin F.M."/>
            <person name="Miettinen O."/>
            <person name="Hibbett D.S."/>
            <person name="Nagy L.G."/>
        </authorList>
    </citation>
    <scope>NUCLEOTIDE SEQUENCE [LARGE SCALE GENOMIC DNA]</scope>
    <source>
        <strain evidence="5 6">CBS 121175</strain>
    </source>
</reference>
<proteinExistence type="predicted"/>
<protein>
    <recommendedName>
        <fullName evidence="4">Chromo domain-containing protein</fullName>
    </recommendedName>
</protein>
<gene>
    <name evidence="5" type="ORF">FA15DRAFT_675732</name>
</gene>
<evidence type="ECO:0000313" key="5">
    <source>
        <dbReference type="EMBL" id="TFK17880.1"/>
    </source>
</evidence>
<evidence type="ECO:0000313" key="6">
    <source>
        <dbReference type="Proteomes" id="UP000307440"/>
    </source>
</evidence>
<dbReference type="PROSITE" id="PS50013">
    <property type="entry name" value="CHROMO_2"/>
    <property type="match status" value="1"/>
</dbReference>
<evidence type="ECO:0000256" key="3">
    <source>
        <dbReference type="SAM" id="MobiDB-lite"/>
    </source>
</evidence>
<feature type="region of interest" description="Disordered" evidence="3">
    <location>
        <begin position="1"/>
        <end position="33"/>
    </location>
</feature>
<dbReference type="EMBL" id="ML210453">
    <property type="protein sequence ID" value="TFK17880.1"/>
    <property type="molecule type" value="Genomic_DNA"/>
</dbReference>
<dbReference type="SMART" id="SM00300">
    <property type="entry name" value="ChSh"/>
    <property type="match status" value="1"/>
</dbReference>
<dbReference type="PANTHER" id="PTHR22812">
    <property type="entry name" value="CHROMOBOX PROTEIN"/>
    <property type="match status" value="1"/>
</dbReference>
<keyword evidence="2" id="KW-0539">Nucleus</keyword>
<sequence>MARGASVESSDAEANQTKAAVDVQSEGATDEEEYEIEEILDASRGRFPNGRLGFYCSWKGYGPEDNSWVDEKDANAGDLVEIFWAKNPKKAERLLKPKKSRQSTGGASAASASAGKKRGRKYQANDESDEELREQSQPTVKKAKKTTTNKSASSTRREETADPVASEIGDMNQYMHVADWETLVKTVDTVERGDDSHLVIYFTLHNGQQVREKSDICKERFPQALLEFYENNLRWKVAEDD</sequence>
<feature type="compositionally biased region" description="Polar residues" evidence="3">
    <location>
        <begin position="7"/>
        <end position="18"/>
    </location>
</feature>
<dbReference type="AlphaFoldDB" id="A0A5C3KD41"/>
<dbReference type="Pfam" id="PF01393">
    <property type="entry name" value="Chromo_shadow"/>
    <property type="match status" value="1"/>
</dbReference>
<evidence type="ECO:0000256" key="1">
    <source>
        <dbReference type="ARBA" id="ARBA00004123"/>
    </source>
</evidence>
<dbReference type="InterPro" id="IPR000953">
    <property type="entry name" value="Chromo/chromo_shadow_dom"/>
</dbReference>
<dbReference type="InterPro" id="IPR008251">
    <property type="entry name" value="Chromo_shadow_dom"/>
</dbReference>
<dbReference type="GO" id="GO:0005634">
    <property type="term" value="C:nucleus"/>
    <property type="evidence" value="ECO:0007669"/>
    <property type="project" value="UniProtKB-SubCell"/>
</dbReference>
<name>A0A5C3KD41_COPMA</name>
<dbReference type="GO" id="GO:0006338">
    <property type="term" value="P:chromatin remodeling"/>
    <property type="evidence" value="ECO:0007669"/>
    <property type="project" value="UniProtKB-ARBA"/>
</dbReference>
<dbReference type="InterPro" id="IPR051219">
    <property type="entry name" value="Heterochromatin_chromo-domain"/>
</dbReference>
<dbReference type="OrthoDB" id="433924at2759"/>
<dbReference type="Proteomes" id="UP000307440">
    <property type="component" value="Unassembled WGS sequence"/>
</dbReference>
<evidence type="ECO:0000256" key="2">
    <source>
        <dbReference type="ARBA" id="ARBA00023242"/>
    </source>
</evidence>
<evidence type="ECO:0000259" key="4">
    <source>
        <dbReference type="PROSITE" id="PS50013"/>
    </source>
</evidence>
<organism evidence="5 6">
    <name type="scientific">Coprinopsis marcescibilis</name>
    <name type="common">Agaric fungus</name>
    <name type="synonym">Psathyrella marcescibilis</name>
    <dbReference type="NCBI Taxonomy" id="230819"/>
    <lineage>
        <taxon>Eukaryota</taxon>
        <taxon>Fungi</taxon>
        <taxon>Dikarya</taxon>
        <taxon>Basidiomycota</taxon>
        <taxon>Agaricomycotina</taxon>
        <taxon>Agaricomycetes</taxon>
        <taxon>Agaricomycetidae</taxon>
        <taxon>Agaricales</taxon>
        <taxon>Agaricineae</taxon>
        <taxon>Psathyrellaceae</taxon>
        <taxon>Coprinopsis</taxon>
    </lineage>
</organism>
<feature type="region of interest" description="Disordered" evidence="3">
    <location>
        <begin position="91"/>
        <end position="168"/>
    </location>
</feature>